<feature type="region of interest" description="Disordered" evidence="1">
    <location>
        <begin position="16"/>
        <end position="36"/>
    </location>
</feature>
<protein>
    <submittedName>
        <fullName evidence="2">Uncharacterized protein</fullName>
    </submittedName>
</protein>
<reference evidence="3" key="1">
    <citation type="journal article" date="2016" name="Nat. Commun.">
        <title>The Gonium pectorale genome demonstrates co-option of cell cycle regulation during the evolution of multicellularity.</title>
        <authorList>
            <person name="Hanschen E.R."/>
            <person name="Marriage T.N."/>
            <person name="Ferris P.J."/>
            <person name="Hamaji T."/>
            <person name="Toyoda A."/>
            <person name="Fujiyama A."/>
            <person name="Neme R."/>
            <person name="Noguchi H."/>
            <person name="Minakuchi Y."/>
            <person name="Suzuki M."/>
            <person name="Kawai-Toyooka H."/>
            <person name="Smith D.R."/>
            <person name="Sparks H."/>
            <person name="Anderson J."/>
            <person name="Bakaric R."/>
            <person name="Luria V."/>
            <person name="Karger A."/>
            <person name="Kirschner M.W."/>
            <person name="Durand P.M."/>
            <person name="Michod R.E."/>
            <person name="Nozaki H."/>
            <person name="Olson B.J."/>
        </authorList>
    </citation>
    <scope>NUCLEOTIDE SEQUENCE [LARGE SCALE GENOMIC DNA]</scope>
    <source>
        <strain evidence="3">NIES-2863</strain>
    </source>
</reference>
<evidence type="ECO:0000256" key="1">
    <source>
        <dbReference type="SAM" id="MobiDB-lite"/>
    </source>
</evidence>
<evidence type="ECO:0000313" key="2">
    <source>
        <dbReference type="EMBL" id="KXZ49154.1"/>
    </source>
</evidence>
<evidence type="ECO:0000313" key="3">
    <source>
        <dbReference type="Proteomes" id="UP000075714"/>
    </source>
</evidence>
<dbReference type="Proteomes" id="UP000075714">
    <property type="component" value="Unassembled WGS sequence"/>
</dbReference>
<dbReference type="EMBL" id="LSYV01000024">
    <property type="protein sequence ID" value="KXZ49154.1"/>
    <property type="molecule type" value="Genomic_DNA"/>
</dbReference>
<dbReference type="AlphaFoldDB" id="A0A150GH54"/>
<gene>
    <name evidence="2" type="ORF">GPECTOR_23g81</name>
</gene>
<keyword evidence="3" id="KW-1185">Reference proteome</keyword>
<accession>A0A150GH54</accession>
<comment type="caution">
    <text evidence="2">The sequence shown here is derived from an EMBL/GenBank/DDBJ whole genome shotgun (WGS) entry which is preliminary data.</text>
</comment>
<sequence length="127" mass="13727">MELEAQHCPLLVPRAAGGGVLPLPSPNRGSPMSSVDERELLQQQPGLMLGQTEIDPALVHADWAADHADRHDPHAPAGLLEDESNLMGMQAGVYHEDYDEVMGQIVDAQRSGWSEDGVNGGFRSDVY</sequence>
<proteinExistence type="predicted"/>
<name>A0A150GH54_GONPE</name>
<dbReference type="OrthoDB" id="542979at2759"/>
<organism evidence="2 3">
    <name type="scientific">Gonium pectorale</name>
    <name type="common">Green alga</name>
    <dbReference type="NCBI Taxonomy" id="33097"/>
    <lineage>
        <taxon>Eukaryota</taxon>
        <taxon>Viridiplantae</taxon>
        <taxon>Chlorophyta</taxon>
        <taxon>core chlorophytes</taxon>
        <taxon>Chlorophyceae</taxon>
        <taxon>CS clade</taxon>
        <taxon>Chlamydomonadales</taxon>
        <taxon>Volvocaceae</taxon>
        <taxon>Gonium</taxon>
    </lineage>
</organism>